<evidence type="ECO:0000313" key="4">
    <source>
        <dbReference type="Proteomes" id="UP000887574"/>
    </source>
</evidence>
<dbReference type="InterPro" id="IPR000210">
    <property type="entry name" value="BTB/POZ_dom"/>
</dbReference>
<dbReference type="PROSITE" id="PS50097">
    <property type="entry name" value="BTB"/>
    <property type="match status" value="1"/>
</dbReference>
<evidence type="ECO:0000259" key="2">
    <source>
        <dbReference type="PROSITE" id="PS50097"/>
    </source>
</evidence>
<evidence type="ECO:0000313" key="5">
    <source>
        <dbReference type="WBParaSite" id="jg663"/>
    </source>
</evidence>
<proteinExistence type="predicted"/>
<protein>
    <submittedName>
        <fullName evidence="5">BTB domain-containing protein</fullName>
    </submittedName>
</protein>
<dbReference type="PROSITE" id="PS50102">
    <property type="entry name" value="RRM"/>
    <property type="match status" value="1"/>
</dbReference>
<dbReference type="Pfam" id="PF00076">
    <property type="entry name" value="RRM_1"/>
    <property type="match status" value="1"/>
</dbReference>
<dbReference type="CDD" id="cd18186">
    <property type="entry name" value="BTB_POZ_ZBTB_KLHL-like"/>
    <property type="match status" value="1"/>
</dbReference>
<dbReference type="GO" id="GO:0003723">
    <property type="term" value="F:RNA binding"/>
    <property type="evidence" value="ECO:0007669"/>
    <property type="project" value="UniProtKB-UniRule"/>
</dbReference>
<dbReference type="SMART" id="SM00360">
    <property type="entry name" value="RRM"/>
    <property type="match status" value="1"/>
</dbReference>
<evidence type="ECO:0000259" key="3">
    <source>
        <dbReference type="PROSITE" id="PS50102"/>
    </source>
</evidence>
<dbReference type="SMART" id="SM00225">
    <property type="entry name" value="BTB"/>
    <property type="match status" value="1"/>
</dbReference>
<organism evidence="4 5">
    <name type="scientific">Ditylenchus dipsaci</name>
    <dbReference type="NCBI Taxonomy" id="166011"/>
    <lineage>
        <taxon>Eukaryota</taxon>
        <taxon>Metazoa</taxon>
        <taxon>Ecdysozoa</taxon>
        <taxon>Nematoda</taxon>
        <taxon>Chromadorea</taxon>
        <taxon>Rhabditida</taxon>
        <taxon>Tylenchina</taxon>
        <taxon>Tylenchomorpha</taxon>
        <taxon>Sphaerularioidea</taxon>
        <taxon>Anguinidae</taxon>
        <taxon>Anguininae</taxon>
        <taxon>Ditylenchus</taxon>
    </lineage>
</organism>
<dbReference type="InterPro" id="IPR000504">
    <property type="entry name" value="RRM_dom"/>
</dbReference>
<evidence type="ECO:0000256" key="1">
    <source>
        <dbReference type="PROSITE-ProRule" id="PRU00176"/>
    </source>
</evidence>
<dbReference type="InterPro" id="IPR012677">
    <property type="entry name" value="Nucleotide-bd_a/b_plait_sf"/>
</dbReference>
<sequence>MSSNRVFVGHLNEFITDADLAHFFRRCGKIIQVIRRVDHAFVDFEDMKGADVAIRELHNTVLCGCTVTVEPAIFNRGVELAVSSNVNKKAAYPEPSRSRWDKEPTQPVSQRDLFNSSRSVIYVSTVQPSDPNSSTFGCRSPQKTAPTIKVETCSPVRPSTDTAIQGVEQIDVNVIEKSTAEVEIIGLSELAKRSKAASHLVIDQAEDPLKATITDTLANKFEIPDCFSDCELLVEGKVLHANKSLLSIYSAKLHALFNSTKSNKITLGQDIGLEEVLVILDFIYPCNKRVTAANLECLLKMANKLEIPSATERCELFLTSESTLSLTKKLYLAQLYGLHSFKVNCINQCDSIKKLRLLKIEKEYEFLDGNTMRLLIESATAEL</sequence>
<dbReference type="Pfam" id="PF00651">
    <property type="entry name" value="BTB"/>
    <property type="match status" value="1"/>
</dbReference>
<reference evidence="5" key="1">
    <citation type="submission" date="2022-11" db="UniProtKB">
        <authorList>
            <consortium name="WormBaseParasite"/>
        </authorList>
    </citation>
    <scope>IDENTIFICATION</scope>
</reference>
<keyword evidence="4" id="KW-1185">Reference proteome</keyword>
<dbReference type="AlphaFoldDB" id="A0A915EH59"/>
<dbReference type="WBParaSite" id="jg663">
    <property type="protein sequence ID" value="jg663"/>
    <property type="gene ID" value="jg663"/>
</dbReference>
<feature type="domain" description="BTB" evidence="2">
    <location>
        <begin position="228"/>
        <end position="292"/>
    </location>
</feature>
<dbReference type="PANTHER" id="PTHR22744">
    <property type="entry name" value="HELIX LOOP HELIX PROTEIN 21-RELATED"/>
    <property type="match status" value="1"/>
</dbReference>
<dbReference type="PANTHER" id="PTHR22744:SF17">
    <property type="entry name" value="BTB DOMAIN-CONTAINING PROTEIN"/>
    <property type="match status" value="1"/>
</dbReference>
<accession>A0A915EH59</accession>
<keyword evidence="1" id="KW-0694">RNA-binding</keyword>
<dbReference type="Gene3D" id="3.30.70.330">
    <property type="match status" value="1"/>
</dbReference>
<dbReference type="SUPFAM" id="SSF54695">
    <property type="entry name" value="POZ domain"/>
    <property type="match status" value="1"/>
</dbReference>
<dbReference type="Proteomes" id="UP000887574">
    <property type="component" value="Unplaced"/>
</dbReference>
<feature type="domain" description="RRM" evidence="3">
    <location>
        <begin position="4"/>
        <end position="74"/>
    </location>
</feature>
<dbReference type="SUPFAM" id="SSF54928">
    <property type="entry name" value="RNA-binding domain, RBD"/>
    <property type="match status" value="1"/>
</dbReference>
<dbReference type="InterPro" id="IPR035979">
    <property type="entry name" value="RBD_domain_sf"/>
</dbReference>
<dbReference type="InterPro" id="IPR011333">
    <property type="entry name" value="SKP1/BTB/POZ_sf"/>
</dbReference>
<name>A0A915EH59_9BILA</name>
<dbReference type="Gene3D" id="3.30.710.10">
    <property type="entry name" value="Potassium Channel Kv1.1, Chain A"/>
    <property type="match status" value="1"/>
</dbReference>